<dbReference type="Pfam" id="PF26140">
    <property type="entry name" value="HEAT_URB1"/>
    <property type="match status" value="1"/>
</dbReference>
<evidence type="ECO:0000313" key="5">
    <source>
        <dbReference type="EMBL" id="CAH3035406.1"/>
    </source>
</evidence>
<comment type="caution">
    <text evidence="5">The sequence shown here is derived from an EMBL/GenBank/DDBJ whole genome shotgun (WGS) entry which is preliminary data.</text>
</comment>
<evidence type="ECO:0000256" key="1">
    <source>
        <dbReference type="SAM" id="MobiDB-lite"/>
    </source>
</evidence>
<dbReference type="InterPro" id="IPR039844">
    <property type="entry name" value="URB1"/>
</dbReference>
<feature type="region of interest" description="Disordered" evidence="1">
    <location>
        <begin position="1"/>
        <end position="32"/>
    </location>
</feature>
<evidence type="ECO:0008006" key="7">
    <source>
        <dbReference type="Google" id="ProtNLM"/>
    </source>
</evidence>
<gene>
    <name evidence="5" type="ORF">PMEA_00017293</name>
</gene>
<protein>
    <recommendedName>
        <fullName evidence="7">Nucleolar pre-ribosomal-associated protein 1</fullName>
    </recommendedName>
</protein>
<dbReference type="InterPro" id="IPR021714">
    <property type="entry name" value="URB1_N"/>
</dbReference>
<name>A0AAU9VRS5_9CNID</name>
<dbReference type="Pfam" id="PF16201">
    <property type="entry name" value="NopRA1"/>
    <property type="match status" value="1"/>
</dbReference>
<organism evidence="5 6">
    <name type="scientific">Pocillopora meandrina</name>
    <dbReference type="NCBI Taxonomy" id="46732"/>
    <lineage>
        <taxon>Eukaryota</taxon>
        <taxon>Metazoa</taxon>
        <taxon>Cnidaria</taxon>
        <taxon>Anthozoa</taxon>
        <taxon>Hexacorallia</taxon>
        <taxon>Scleractinia</taxon>
        <taxon>Astrocoeniina</taxon>
        <taxon>Pocilloporidae</taxon>
        <taxon>Pocillopora</taxon>
    </lineage>
</organism>
<keyword evidence="6" id="KW-1185">Reference proteome</keyword>
<evidence type="ECO:0000313" key="6">
    <source>
        <dbReference type="Proteomes" id="UP001159428"/>
    </source>
</evidence>
<feature type="domain" description="URB1 N-terminal" evidence="2">
    <location>
        <begin position="80"/>
        <end position="390"/>
    </location>
</feature>
<evidence type="ECO:0000259" key="3">
    <source>
        <dbReference type="Pfam" id="PF16201"/>
    </source>
</evidence>
<feature type="domain" description="URB1 central HEAT repeat" evidence="4">
    <location>
        <begin position="590"/>
        <end position="701"/>
    </location>
</feature>
<dbReference type="GO" id="GO:0000466">
    <property type="term" value="P:maturation of 5.8S rRNA from tricistronic rRNA transcript (SSU-rRNA, 5.8S rRNA, LSU-rRNA)"/>
    <property type="evidence" value="ECO:0007669"/>
    <property type="project" value="TreeGrafter"/>
</dbReference>
<evidence type="ECO:0000259" key="4">
    <source>
        <dbReference type="Pfam" id="PF26140"/>
    </source>
</evidence>
<dbReference type="InterPro" id="IPR032436">
    <property type="entry name" value="URB1_C"/>
</dbReference>
<dbReference type="InterPro" id="IPR016024">
    <property type="entry name" value="ARM-type_fold"/>
</dbReference>
<feature type="compositionally biased region" description="Basic and acidic residues" evidence="1">
    <location>
        <begin position="21"/>
        <end position="32"/>
    </location>
</feature>
<reference evidence="5 6" key="1">
    <citation type="submission" date="2022-05" db="EMBL/GenBank/DDBJ databases">
        <authorList>
            <consortium name="Genoscope - CEA"/>
            <person name="William W."/>
        </authorList>
    </citation>
    <scope>NUCLEOTIDE SEQUENCE [LARGE SCALE GENOMIC DNA]</scope>
</reference>
<dbReference type="PANTHER" id="PTHR13500:SF0">
    <property type="entry name" value="NUCLEOLAR PRE-RIBOSOMAL-ASSOCIATED PROTEIN 1"/>
    <property type="match status" value="1"/>
</dbReference>
<feature type="domain" description="URB1 C-terminal" evidence="3">
    <location>
        <begin position="1761"/>
        <end position="1950"/>
    </location>
</feature>
<evidence type="ECO:0000259" key="2">
    <source>
        <dbReference type="Pfam" id="PF11707"/>
    </source>
</evidence>
<dbReference type="Proteomes" id="UP001159428">
    <property type="component" value="Unassembled WGS sequence"/>
</dbReference>
<dbReference type="SUPFAM" id="SSF48371">
    <property type="entry name" value="ARM repeat"/>
    <property type="match status" value="1"/>
</dbReference>
<proteinExistence type="predicted"/>
<accession>A0AAU9VRS5</accession>
<dbReference type="GO" id="GO:0000463">
    <property type="term" value="P:maturation of LSU-rRNA from tricistronic rRNA transcript (SSU-rRNA, 5.8S rRNA, LSU-rRNA)"/>
    <property type="evidence" value="ECO:0007669"/>
    <property type="project" value="TreeGrafter"/>
</dbReference>
<dbReference type="GO" id="GO:0005730">
    <property type="term" value="C:nucleolus"/>
    <property type="evidence" value="ECO:0007669"/>
    <property type="project" value="TreeGrafter"/>
</dbReference>
<dbReference type="EMBL" id="CALNXJ010000003">
    <property type="protein sequence ID" value="CAH3035406.1"/>
    <property type="molecule type" value="Genomic_DNA"/>
</dbReference>
<dbReference type="Pfam" id="PF11707">
    <property type="entry name" value="Npa1"/>
    <property type="match status" value="1"/>
</dbReference>
<dbReference type="InterPro" id="IPR059018">
    <property type="entry name" value="HEAT_URB1"/>
</dbReference>
<dbReference type="PANTHER" id="PTHR13500">
    <property type="entry name" value="NUCLEOLAR PRERIBOSOMAL-ASSOCIATED PROTEIN 1"/>
    <property type="match status" value="1"/>
</dbReference>
<sequence>MKKRKGELVVDEGTPERKRKARDEKQSNHKSGEFARSLKGLLQKEHTRLSGLKQLLSVLKELQAKESIGDIIKEGGEFREIFTILEIGQQGLSKLEIQTCMEILESILLYTAEESQLANRLGVSIVQRVLQGHMKLLYSCLNPGNPPEVIKAALKLLTAMITRGSSAAREVQSSFDFTLKSLGALPNKRDSNSAQDVRTCFIYFCLSFLMFGDLVVMKQILELKGFLQSVLKGLSLDKPEIVHMVLSTLQGRVVHNSGITKKTKVQFFNSHVLSQLANLYQYTKDMGENNSEEQTSDPAVRQKVHDLLLKVCGSFKFGICFFNVAGAFSTRSNNPVLLRFLQTLSSATTDVLVQELVITVLCCCHDVVRPFLSSLTATYEPRLSMHWIANMNLLTKVYIALPQPSIMVEKYGVKMTKEILPTLVNIVVPVGLSRTSLSRGVQHASYLVKHTTLSLVIVILNRAQNAVQCLASSEDISEDLANTTDAPLVQQFREEVVKALPDVNTFISLRQNLVSGKTKGESQGEDLASPTIFLAESLKIIHGFQLLSPSLLSHINFDLRKLLSGQQEAKLPVIAQQLTLQILLHAPPGSLKWFQQKGKSSASFLYSILNVYTSARNEKIKTDAQQLVQKLLSETGLLNSLPHANEVEMWLSHLCHSQFEGHTETLLRFLDEVFMAVASEPYLYTDIVIDLQAEAVSHEASALQFGLDPTDWTQPSNTSLPVSLLLVGALKRYCEMISNATEPGEKAEELPLGCIAKYMNCVISDMIHSAMNPTILCFVVCHYVSNTEVSQHMATVRNAHKALLHYLSYWMPSFTQLQDKIDYLKVPSKTSNNSLKQLQSFLSRTMLQNEQEKATVSAELNRHLELLDEEQLGTVITDCVDFCKNQLSGQFSPLIKVLQVTNYRITGSSATEDIAPLLQALPFGVLVWQVLGEAIQGVKKTVNQWNTSTTDLSSFENETSSLLDNSWIQSLLVKALEKEPLVKTIPLCCHVLLYLRSLKAKLVVIRTSPENCMLRSAMQLCFELLQCLLQRLASLQDKMSEGKANASHETHNQGEMLFSLQSFDSPQNSCEPRCQRFSNVDNIYQTILHHPVIFDCFLWRPEHSFVGHVPWNIGTQLTYNVTNVLLAVLPSLTVHQKRILMAPFVTKICKEGMLEIESANSGNVISSSQTLYLLGLFHEYCDEENQVKFISHLSQLPSDMLVTTDAVSRDKVPSVCLTTLLTLLEGESFCEDHLSPLLSGRNPLKTEEPLLLSHFRQLVKISQDVNCPQLDYTILKLLQKSMLYVMGSTATFLDICLNQSTKAKIAIAAHLVKYCPSLRSHFELRCLDKPKPRKKPKALDITCTMFPVALKEHPAEFLPVVSSYLFCMRGISAEKLGRRTQAVVSHLVELYWASLWAWLASDREGIFKGSEELSIDVLTALILHMPKDNNLLKQLNGLLIRASLWDRYQLRICRQLLTSQYRNFSTNEDGVNIISKFCFACLEFLSSNLIKTDTNSDNEQVMEESLDSLGWICENTVSISIVNEDYLTTWKNFVTNSLRYKFESSEVLRIFSCIIKAIYKKQDKGESLPYGLLSLETLYEMVLSHSRFLNILLSTDKNMDAKEKLADLMVTIVELSPSCCESSHLPVLFAAYSATLSATDQSILYLMNLYEKNHISFRNYRPFLWGPAAARHHQVSKSLGPSLLQQPTVTEVMEQMAASKMFQSALSFPQGRLLQPQVQMEVACEGLRDLYDPCFLLPLFSCLLAPNFQVDCRKFVEQGCLGLSVAALSSRDGNMRKAGYHVLSRYMMHLDGVRFREKKQIFHLLTYLKNSITEEYCRLSSLMTCFLARVAFILLKPEHPFYIMMNSFLLQRPALDLKDLPLFYNMFNSSTMQHATERSWMLQLLVDGMKDSPDYYLYKRRHVIELALSYHDSPVSDHRSQTLVTQLLLSALKIQPAAYDLTKNYGIVAWIHSLCYKSSARLQTSLDLLHTLWFTLQSPYKESGHVAEEEKPRRPPNLAPECSLVCWTLLEQLRSCSSVNCICRYLRLLASVLTCLETNGKPSGLSYDRIISLLRLWCETFQETVMLNQLLTTLNLSGKCDGVLKTTNAPPEQGRANLKTESLSSLLAVLLTWKPAGVETHLTVRLIWHFGLAQCQRKVLNFETPLVGEDQRINCIPSLLRWFKKCLVEDLTLQDLLVTEKSEVKLILQLFRVVPPKNTKSSVQIGDLRRDDPKSSLLTVMKELNMICLVLLAAVQRVKLQGKEESSPQPTVFQLVSKEPYNNIIKELKEVIFPLLPDPCSDLEDRDHQDQDLVVHELVSLFVQELWLEKPIPRQFLSNLLYQCDNGYPVVNSLILAFGGEKSVSNWIQKDDS</sequence>